<dbReference type="AlphaFoldDB" id="A0A380G7H1"/>
<evidence type="ECO:0000256" key="1">
    <source>
        <dbReference type="SAM" id="MobiDB-lite"/>
    </source>
</evidence>
<protein>
    <submittedName>
        <fullName evidence="2">Uncharacterized protein</fullName>
    </submittedName>
</protein>
<reference evidence="2 3" key="1">
    <citation type="submission" date="2018-06" db="EMBL/GenBank/DDBJ databases">
        <authorList>
            <consortium name="Pathogen Informatics"/>
            <person name="Doyle S."/>
        </authorList>
    </citation>
    <scope>NUCLEOTIDE SEQUENCE [LARGE SCALE GENOMIC DNA]</scope>
    <source>
        <strain evidence="3">NCTC 11048</strain>
    </source>
</reference>
<evidence type="ECO:0000313" key="2">
    <source>
        <dbReference type="EMBL" id="SUM47104.1"/>
    </source>
</evidence>
<dbReference type="OrthoDB" id="9949730at2"/>
<sequence length="101" mass="11647">MIKVLNIKQGNPHFDPRKQNDGGGYDQPIVTFEKDGIIGTYHNSSCGDFGSRYHLEWNDKVEVWGTMEPDFNYHDDFNEDEFDEIMSSIKKALKGGYHNES</sequence>
<dbReference type="Proteomes" id="UP000255549">
    <property type="component" value="Unassembled WGS sequence"/>
</dbReference>
<accession>A0A380G7H1</accession>
<organism evidence="2 3">
    <name type="scientific">Staphylococcus intermedius NCTC 11048</name>
    <dbReference type="NCBI Taxonomy" id="1141106"/>
    <lineage>
        <taxon>Bacteria</taxon>
        <taxon>Bacillati</taxon>
        <taxon>Bacillota</taxon>
        <taxon>Bacilli</taxon>
        <taxon>Bacillales</taxon>
        <taxon>Staphylococcaceae</taxon>
        <taxon>Staphylococcus</taxon>
        <taxon>Staphylococcus intermedius group</taxon>
    </lineage>
</organism>
<name>A0A380G7H1_STAIN</name>
<proteinExistence type="predicted"/>
<keyword evidence="3" id="KW-1185">Reference proteome</keyword>
<dbReference type="RefSeq" id="WP_019168131.1">
    <property type="nucleotide sequence ID" value="NZ_CAIB01000118.1"/>
</dbReference>
<gene>
    <name evidence="2" type="ORF">NCTC11048_02174</name>
</gene>
<dbReference type="EMBL" id="UHDP01000003">
    <property type="protein sequence ID" value="SUM47104.1"/>
    <property type="molecule type" value="Genomic_DNA"/>
</dbReference>
<evidence type="ECO:0000313" key="3">
    <source>
        <dbReference type="Proteomes" id="UP000255549"/>
    </source>
</evidence>
<dbReference type="STRING" id="1141106.GCA_000308095_01733"/>
<feature type="region of interest" description="Disordered" evidence="1">
    <location>
        <begin position="1"/>
        <end position="26"/>
    </location>
</feature>